<dbReference type="PANTHER" id="PTHR11487">
    <property type="entry name" value="THIOESTERASE"/>
    <property type="match status" value="1"/>
</dbReference>
<dbReference type="Proteomes" id="UP000486601">
    <property type="component" value="Unassembled WGS sequence"/>
</dbReference>
<feature type="domain" description="Thioesterase" evidence="2">
    <location>
        <begin position="24"/>
        <end position="243"/>
    </location>
</feature>
<dbReference type="InterPro" id="IPR029058">
    <property type="entry name" value="AB_hydrolase_fold"/>
</dbReference>
<reference evidence="3 4" key="1">
    <citation type="submission" date="2019-04" db="EMBL/GenBank/DDBJ databases">
        <title>Genome sequencing of Clostridium botulinum Groups I-IV and Clostridium butyricum.</title>
        <authorList>
            <person name="Brunt J."/>
            <person name="Van Vliet A.H.M."/>
            <person name="Stringer S.C."/>
            <person name="Carter A.T."/>
            <person name="Peck M.W."/>
        </authorList>
    </citation>
    <scope>NUCLEOTIDE SEQUENCE [LARGE SCALE GENOMIC DNA]</scope>
    <source>
        <strain evidence="3 4">IFR 18/108</strain>
    </source>
</reference>
<dbReference type="Pfam" id="PF00975">
    <property type="entry name" value="Thioesterase"/>
    <property type="match status" value="1"/>
</dbReference>
<protein>
    <submittedName>
        <fullName evidence="3">Thioesterase</fullName>
    </submittedName>
</protein>
<dbReference type="PANTHER" id="PTHR11487:SF0">
    <property type="entry name" value="S-ACYL FATTY ACID SYNTHASE THIOESTERASE, MEDIUM CHAIN"/>
    <property type="match status" value="1"/>
</dbReference>
<evidence type="ECO:0000259" key="2">
    <source>
        <dbReference type="Pfam" id="PF00975"/>
    </source>
</evidence>
<comment type="similarity">
    <text evidence="1">Belongs to the thioesterase family.</text>
</comment>
<evidence type="ECO:0000313" key="4">
    <source>
        <dbReference type="Proteomes" id="UP000486601"/>
    </source>
</evidence>
<sequence length="265" mass="30305">MGNLMKSLRLLSNRGKINERANYRVFCFPHAGGGASFYKKWEEAFDVGVDLIGVQYPGHFDRIKESPATNIEELTDPICEEIEAYTDIPVVLFGHSLGALVAYTISQKLSNPPLLLGVSGRNSPQYTFNTSIHKMDVNDLILDLYKQGGTSFDILENFEAMQLFIPAIRADYQIAETYVLPSDAKLLDCPISIFWGEDDKDIHIPAVNDWRFVTKRYIKRHIFSGGHFYLESQFKKVVNTLQQDIEKVLDMQNKEYILRNVNRTK</sequence>
<evidence type="ECO:0000313" key="3">
    <source>
        <dbReference type="EMBL" id="NFR61792.1"/>
    </source>
</evidence>
<comment type="caution">
    <text evidence="3">The sequence shown here is derived from an EMBL/GenBank/DDBJ whole genome shotgun (WGS) entry which is preliminary data.</text>
</comment>
<dbReference type="EMBL" id="SXCS01000005">
    <property type="protein sequence ID" value="NFR61792.1"/>
    <property type="molecule type" value="Genomic_DNA"/>
</dbReference>
<dbReference type="InterPro" id="IPR012223">
    <property type="entry name" value="TEII"/>
</dbReference>
<dbReference type="AlphaFoldDB" id="A0A7X5SXK1"/>
<name>A0A7X5SXK1_CLOSG</name>
<dbReference type="Gene3D" id="3.40.50.1820">
    <property type="entry name" value="alpha/beta hydrolase"/>
    <property type="match status" value="1"/>
</dbReference>
<dbReference type="GO" id="GO:0008610">
    <property type="term" value="P:lipid biosynthetic process"/>
    <property type="evidence" value="ECO:0007669"/>
    <property type="project" value="TreeGrafter"/>
</dbReference>
<dbReference type="InterPro" id="IPR001031">
    <property type="entry name" value="Thioesterase"/>
</dbReference>
<dbReference type="SUPFAM" id="SSF53474">
    <property type="entry name" value="alpha/beta-Hydrolases"/>
    <property type="match status" value="1"/>
</dbReference>
<gene>
    <name evidence="3" type="ORF">FDF70_09895</name>
</gene>
<proteinExistence type="inferred from homology"/>
<accession>A0A7X5SXK1</accession>
<evidence type="ECO:0000256" key="1">
    <source>
        <dbReference type="ARBA" id="ARBA00007169"/>
    </source>
</evidence>
<organism evidence="3 4">
    <name type="scientific">Clostridium sporogenes</name>
    <dbReference type="NCBI Taxonomy" id="1509"/>
    <lineage>
        <taxon>Bacteria</taxon>
        <taxon>Bacillati</taxon>
        <taxon>Bacillota</taxon>
        <taxon>Clostridia</taxon>
        <taxon>Eubacteriales</taxon>
        <taxon>Clostridiaceae</taxon>
        <taxon>Clostridium</taxon>
    </lineage>
</organism>